<keyword evidence="5" id="KW-0812">Transmembrane</keyword>
<keyword evidence="4" id="KW-0067">ATP-binding</keyword>
<reference evidence="7" key="1">
    <citation type="submission" date="2020-05" db="EMBL/GenBank/DDBJ databases">
        <authorList>
            <person name="Chiriac C."/>
            <person name="Salcher M."/>
            <person name="Ghai R."/>
            <person name="Kavagutti S V."/>
        </authorList>
    </citation>
    <scope>NUCLEOTIDE SEQUENCE</scope>
</reference>
<gene>
    <name evidence="7" type="ORF">UFOPK3423_01436</name>
</gene>
<accession>A0A6J7ELF6</accession>
<keyword evidence="5" id="KW-0472">Membrane</keyword>
<evidence type="ECO:0000256" key="2">
    <source>
        <dbReference type="ARBA" id="ARBA00022741"/>
    </source>
</evidence>
<evidence type="ECO:0000256" key="1">
    <source>
        <dbReference type="ARBA" id="ARBA00022679"/>
    </source>
</evidence>
<dbReference type="AlphaFoldDB" id="A0A6J7ELF6"/>
<evidence type="ECO:0000256" key="3">
    <source>
        <dbReference type="ARBA" id="ARBA00022777"/>
    </source>
</evidence>
<feature type="domain" description="Protein kinase" evidence="6">
    <location>
        <begin position="1"/>
        <end position="144"/>
    </location>
</feature>
<sequence length="436" mass="43535">MHRDVKPANIIIPDEPSGEAGIAKLTDFGVASLSGDDGLTRTGDVVGTLAYMSPEQADGLSVDGRTDLYALALVLYEALSGSNPVRAGGAAATARRVGITLPSLAGVRGDLPADLAEAIDVAVDPDPQMRGGIADLRDALDEALDAADLSGGRGGYVESVRPAEYDHAVRRLGGGGVARVLGALTTGALVALVPSAATGITPPQGLVALCAGAVAALAVAVAPRVGWLFSIAGLAGWLIVLGAPGLAIVVLAAGIPAMVLLVWAGRLWPLPALAGVLALGGIAVAWPAIAGQAGTIWRRAVLGALGAWWVVLAEALARPVLLLGDGPDGTLPADWTASASTALSAVIGPALSSGAMIVAGVWAVGAAVLPILVRGRSLVLDLLAAACWSALLAVATVRATDALRWTGGVPEPRGLVLGSLACAGSAVVIATIRRRR</sequence>
<evidence type="ECO:0000259" key="6">
    <source>
        <dbReference type="PROSITE" id="PS50011"/>
    </source>
</evidence>
<keyword evidence="3" id="KW-0418">Kinase</keyword>
<dbReference type="InterPro" id="IPR000719">
    <property type="entry name" value="Prot_kinase_dom"/>
</dbReference>
<feature type="transmembrane region" description="Helical" evidence="5">
    <location>
        <begin position="378"/>
        <end position="395"/>
    </location>
</feature>
<keyword evidence="1" id="KW-0808">Transferase</keyword>
<dbReference type="EMBL" id="CAFBLQ010000194">
    <property type="protein sequence ID" value="CAB4881980.1"/>
    <property type="molecule type" value="Genomic_DNA"/>
</dbReference>
<protein>
    <submittedName>
        <fullName evidence="7">Unannotated protein</fullName>
    </submittedName>
</protein>
<feature type="transmembrane region" description="Helical" evidence="5">
    <location>
        <begin position="180"/>
        <end position="200"/>
    </location>
</feature>
<dbReference type="Gene3D" id="1.10.510.10">
    <property type="entry name" value="Transferase(Phosphotransferase) domain 1"/>
    <property type="match status" value="1"/>
</dbReference>
<feature type="transmembrane region" description="Helical" evidence="5">
    <location>
        <begin position="415"/>
        <end position="432"/>
    </location>
</feature>
<proteinExistence type="predicted"/>
<dbReference type="Pfam" id="PF00069">
    <property type="entry name" value="Pkinase"/>
    <property type="match status" value="1"/>
</dbReference>
<feature type="transmembrane region" description="Helical" evidence="5">
    <location>
        <begin position="342"/>
        <end position="371"/>
    </location>
</feature>
<feature type="transmembrane region" description="Helical" evidence="5">
    <location>
        <begin position="237"/>
        <end position="264"/>
    </location>
</feature>
<evidence type="ECO:0000256" key="5">
    <source>
        <dbReference type="SAM" id="Phobius"/>
    </source>
</evidence>
<keyword evidence="2" id="KW-0547">Nucleotide-binding</keyword>
<feature type="transmembrane region" description="Helical" evidence="5">
    <location>
        <begin position="270"/>
        <end position="289"/>
    </location>
</feature>
<dbReference type="GO" id="GO:0004674">
    <property type="term" value="F:protein serine/threonine kinase activity"/>
    <property type="evidence" value="ECO:0007669"/>
    <property type="project" value="TreeGrafter"/>
</dbReference>
<feature type="transmembrane region" description="Helical" evidence="5">
    <location>
        <begin position="206"/>
        <end position="225"/>
    </location>
</feature>
<feature type="transmembrane region" description="Helical" evidence="5">
    <location>
        <begin position="301"/>
        <end position="322"/>
    </location>
</feature>
<dbReference type="PROSITE" id="PS50011">
    <property type="entry name" value="PROTEIN_KINASE_DOM"/>
    <property type="match status" value="1"/>
</dbReference>
<dbReference type="PANTHER" id="PTHR43289">
    <property type="entry name" value="MITOGEN-ACTIVATED PROTEIN KINASE KINASE KINASE 20-RELATED"/>
    <property type="match status" value="1"/>
</dbReference>
<organism evidence="7">
    <name type="scientific">freshwater metagenome</name>
    <dbReference type="NCBI Taxonomy" id="449393"/>
    <lineage>
        <taxon>unclassified sequences</taxon>
        <taxon>metagenomes</taxon>
        <taxon>ecological metagenomes</taxon>
    </lineage>
</organism>
<dbReference type="SUPFAM" id="SSF56112">
    <property type="entry name" value="Protein kinase-like (PK-like)"/>
    <property type="match status" value="1"/>
</dbReference>
<dbReference type="PANTHER" id="PTHR43289:SF6">
    <property type="entry name" value="SERINE_THREONINE-PROTEIN KINASE NEKL-3"/>
    <property type="match status" value="1"/>
</dbReference>
<dbReference type="InterPro" id="IPR011009">
    <property type="entry name" value="Kinase-like_dom_sf"/>
</dbReference>
<evidence type="ECO:0000256" key="4">
    <source>
        <dbReference type="ARBA" id="ARBA00022840"/>
    </source>
</evidence>
<name>A0A6J7ELF6_9ZZZZ</name>
<keyword evidence="5" id="KW-1133">Transmembrane helix</keyword>
<dbReference type="GO" id="GO:0005524">
    <property type="term" value="F:ATP binding"/>
    <property type="evidence" value="ECO:0007669"/>
    <property type="project" value="UniProtKB-KW"/>
</dbReference>
<evidence type="ECO:0000313" key="7">
    <source>
        <dbReference type="EMBL" id="CAB4881980.1"/>
    </source>
</evidence>